<dbReference type="Proteomes" id="UP000327013">
    <property type="component" value="Chromosome 2"/>
</dbReference>
<evidence type="ECO:0008006" key="3">
    <source>
        <dbReference type="Google" id="ProtNLM"/>
    </source>
</evidence>
<dbReference type="InterPro" id="IPR033254">
    <property type="entry name" value="Plant_FLA"/>
</dbReference>
<dbReference type="PANTHER" id="PTHR32382">
    <property type="entry name" value="FASCICLIN-LIKE ARABINOGALACTAN PROTEIN"/>
    <property type="match status" value="1"/>
</dbReference>
<keyword evidence="2" id="KW-1185">Reference proteome</keyword>
<name>A0A5N6QRQ7_9ROSI</name>
<gene>
    <name evidence="1" type="ORF">FH972_005179</name>
</gene>
<reference evidence="1 2" key="1">
    <citation type="submission" date="2019-06" db="EMBL/GenBank/DDBJ databases">
        <title>A chromosomal-level reference genome of Carpinus fangiana (Coryloideae, Betulaceae).</title>
        <authorList>
            <person name="Yang X."/>
            <person name="Wang Z."/>
            <person name="Zhang L."/>
            <person name="Hao G."/>
            <person name="Liu J."/>
            <person name="Yang Y."/>
        </authorList>
    </citation>
    <scope>NUCLEOTIDE SEQUENCE [LARGE SCALE GENOMIC DNA]</scope>
    <source>
        <strain evidence="1">Cfa_2016G</strain>
        <tissue evidence="1">Leaf</tissue>
    </source>
</reference>
<accession>A0A5N6QRQ7</accession>
<protein>
    <recommendedName>
        <fullName evidence="3">FAS1 domain-containing protein</fullName>
    </recommendedName>
</protein>
<dbReference type="EMBL" id="CM017322">
    <property type="protein sequence ID" value="KAE8008689.1"/>
    <property type="molecule type" value="Genomic_DNA"/>
</dbReference>
<evidence type="ECO:0000313" key="1">
    <source>
        <dbReference type="EMBL" id="KAE8008689.1"/>
    </source>
</evidence>
<dbReference type="GO" id="GO:0048364">
    <property type="term" value="P:root development"/>
    <property type="evidence" value="ECO:0007669"/>
    <property type="project" value="TreeGrafter"/>
</dbReference>
<dbReference type="AlphaFoldDB" id="A0A5N6QRQ7"/>
<dbReference type="GO" id="GO:0048367">
    <property type="term" value="P:shoot system development"/>
    <property type="evidence" value="ECO:0007669"/>
    <property type="project" value="TreeGrafter"/>
</dbReference>
<proteinExistence type="predicted"/>
<organism evidence="1 2">
    <name type="scientific">Carpinus fangiana</name>
    <dbReference type="NCBI Taxonomy" id="176857"/>
    <lineage>
        <taxon>Eukaryota</taxon>
        <taxon>Viridiplantae</taxon>
        <taxon>Streptophyta</taxon>
        <taxon>Embryophyta</taxon>
        <taxon>Tracheophyta</taxon>
        <taxon>Spermatophyta</taxon>
        <taxon>Magnoliopsida</taxon>
        <taxon>eudicotyledons</taxon>
        <taxon>Gunneridae</taxon>
        <taxon>Pentapetalae</taxon>
        <taxon>rosids</taxon>
        <taxon>fabids</taxon>
        <taxon>Fagales</taxon>
        <taxon>Betulaceae</taxon>
        <taxon>Carpinus</taxon>
    </lineage>
</organism>
<evidence type="ECO:0000313" key="2">
    <source>
        <dbReference type="Proteomes" id="UP000327013"/>
    </source>
</evidence>
<dbReference type="GO" id="GO:0005886">
    <property type="term" value="C:plasma membrane"/>
    <property type="evidence" value="ECO:0007669"/>
    <property type="project" value="TreeGrafter"/>
</dbReference>
<dbReference type="OrthoDB" id="682048at2759"/>
<sequence length="217" mass="23076">MPACPHLLAKHLPLYSLKNVLSLHIFLDYFDAKKLHQITNGTALAATLFQATGSAPGSTGFVNITDLKGGKAGFAPENSELIDAYFVKGAEGIKYNISIIQISKILPSKVATAPTPGPAAANLTSAMSAHGCKVFTDTLLTIPDAEKMFQDGVDGGMTVFCPVDDVQGVSAEVQEPNGRREDVAARVPRRAGVPIHGDAEVQQRGYEHVGHRRGEEV</sequence>
<dbReference type="PANTHER" id="PTHR32382:SF4">
    <property type="entry name" value="FASCICLIN-LIKE ARABINOGALACTAN PROTEIN 1"/>
    <property type="match status" value="1"/>
</dbReference>